<dbReference type="Pfam" id="PF07883">
    <property type="entry name" value="Cupin_2"/>
    <property type="match status" value="1"/>
</dbReference>
<dbReference type="SUPFAM" id="SSF47413">
    <property type="entry name" value="lambda repressor-like DNA-binding domains"/>
    <property type="match status" value="1"/>
</dbReference>
<evidence type="ECO:0000256" key="2">
    <source>
        <dbReference type="SAM" id="MobiDB-lite"/>
    </source>
</evidence>
<dbReference type="InterPro" id="IPR011051">
    <property type="entry name" value="RmlC_Cupin_sf"/>
</dbReference>
<sequence length="239" mass="25222">MAARRPSAHQQGGDRRQGHFGGPAADGTRAEDGARAEEGPGEGPPPVVPDNDTDADAVKALLGRNINNLRTQRGMAVRDLAEQAGVSAAFISQVEHGTATPSVPTLVRIAQALRAHIGDLFQASLSRSQIVRQDERAAYEYPDRGITEAQVSSDPSGSLEVLWVKLEPGGGTGPELFAHGADTEFVFILKGRVAVTVGSEVHRLSAGDSLTFPGKDLHGSQNLSRGSSELLWVQTPASY</sequence>
<dbReference type="PROSITE" id="PS50943">
    <property type="entry name" value="HTH_CROC1"/>
    <property type="match status" value="1"/>
</dbReference>
<dbReference type="Proteomes" id="UP001165135">
    <property type="component" value="Unassembled WGS sequence"/>
</dbReference>
<dbReference type="GO" id="GO:0005829">
    <property type="term" value="C:cytosol"/>
    <property type="evidence" value="ECO:0007669"/>
    <property type="project" value="TreeGrafter"/>
</dbReference>
<dbReference type="InterPro" id="IPR010982">
    <property type="entry name" value="Lambda_DNA-bd_dom_sf"/>
</dbReference>
<dbReference type="Pfam" id="PF01381">
    <property type="entry name" value="HTH_3"/>
    <property type="match status" value="1"/>
</dbReference>
<dbReference type="PANTHER" id="PTHR46797:SF1">
    <property type="entry name" value="METHYLPHOSPHONATE SYNTHASE"/>
    <property type="match status" value="1"/>
</dbReference>
<feature type="compositionally biased region" description="Basic and acidic residues" evidence="2">
    <location>
        <begin position="28"/>
        <end position="38"/>
    </location>
</feature>
<proteinExistence type="predicted"/>
<dbReference type="GO" id="GO:0003677">
    <property type="term" value="F:DNA binding"/>
    <property type="evidence" value="ECO:0007669"/>
    <property type="project" value="UniProtKB-KW"/>
</dbReference>
<dbReference type="Gene3D" id="2.60.120.10">
    <property type="entry name" value="Jelly Rolls"/>
    <property type="match status" value="1"/>
</dbReference>
<evidence type="ECO:0000313" key="4">
    <source>
        <dbReference type="EMBL" id="GLY76187.1"/>
    </source>
</evidence>
<dbReference type="Gene3D" id="1.10.260.40">
    <property type="entry name" value="lambda repressor-like DNA-binding domains"/>
    <property type="match status" value="1"/>
</dbReference>
<dbReference type="SUPFAM" id="SSF51182">
    <property type="entry name" value="RmlC-like cupins"/>
    <property type="match status" value="1"/>
</dbReference>
<dbReference type="RefSeq" id="WP_285624264.1">
    <property type="nucleotide sequence ID" value="NZ_BSTJ01000005.1"/>
</dbReference>
<feature type="domain" description="HTH cro/C1-type" evidence="3">
    <location>
        <begin position="66"/>
        <end position="120"/>
    </location>
</feature>
<dbReference type="InterPro" id="IPR001387">
    <property type="entry name" value="Cro/C1-type_HTH"/>
</dbReference>
<evidence type="ECO:0000259" key="3">
    <source>
        <dbReference type="PROSITE" id="PS50943"/>
    </source>
</evidence>
<gene>
    <name evidence="4" type="ORF">Airi01_044540</name>
</gene>
<evidence type="ECO:0000313" key="5">
    <source>
        <dbReference type="Proteomes" id="UP001165135"/>
    </source>
</evidence>
<dbReference type="CDD" id="cd02209">
    <property type="entry name" value="cupin_XRE_C"/>
    <property type="match status" value="1"/>
</dbReference>
<evidence type="ECO:0000256" key="1">
    <source>
        <dbReference type="ARBA" id="ARBA00023125"/>
    </source>
</evidence>
<accession>A0A9W6RLG3</accession>
<dbReference type="SMART" id="SM00530">
    <property type="entry name" value="HTH_XRE"/>
    <property type="match status" value="1"/>
</dbReference>
<dbReference type="GO" id="GO:0003700">
    <property type="term" value="F:DNA-binding transcription factor activity"/>
    <property type="evidence" value="ECO:0007669"/>
    <property type="project" value="TreeGrafter"/>
</dbReference>
<dbReference type="AlphaFoldDB" id="A0A9W6RLG3"/>
<dbReference type="InterPro" id="IPR050807">
    <property type="entry name" value="TransReg_Diox_bact_type"/>
</dbReference>
<feature type="region of interest" description="Disordered" evidence="2">
    <location>
        <begin position="1"/>
        <end position="53"/>
    </location>
</feature>
<protein>
    <recommendedName>
        <fullName evidence="3">HTH cro/C1-type domain-containing protein</fullName>
    </recommendedName>
</protein>
<dbReference type="EMBL" id="BSTJ01000005">
    <property type="protein sequence ID" value="GLY76187.1"/>
    <property type="molecule type" value="Genomic_DNA"/>
</dbReference>
<dbReference type="InterPro" id="IPR013096">
    <property type="entry name" value="Cupin_2"/>
</dbReference>
<keyword evidence="1" id="KW-0238">DNA-binding</keyword>
<dbReference type="InterPro" id="IPR014710">
    <property type="entry name" value="RmlC-like_jellyroll"/>
</dbReference>
<name>A0A9W6RLG3_9ACTN</name>
<comment type="caution">
    <text evidence="4">The sequence shown here is derived from an EMBL/GenBank/DDBJ whole genome shotgun (WGS) entry which is preliminary data.</text>
</comment>
<dbReference type="CDD" id="cd00093">
    <property type="entry name" value="HTH_XRE"/>
    <property type="match status" value="1"/>
</dbReference>
<dbReference type="PANTHER" id="PTHR46797">
    <property type="entry name" value="HTH-TYPE TRANSCRIPTIONAL REGULATOR"/>
    <property type="match status" value="1"/>
</dbReference>
<reference evidence="4" key="1">
    <citation type="submission" date="2023-03" db="EMBL/GenBank/DDBJ databases">
        <title>Actinoallomurus iriomotensis NBRC 103681.</title>
        <authorList>
            <person name="Ichikawa N."/>
            <person name="Sato H."/>
            <person name="Tonouchi N."/>
        </authorList>
    </citation>
    <scope>NUCLEOTIDE SEQUENCE</scope>
    <source>
        <strain evidence="4">NBRC 103681</strain>
    </source>
</reference>
<organism evidence="4 5">
    <name type="scientific">Actinoallomurus iriomotensis</name>
    <dbReference type="NCBI Taxonomy" id="478107"/>
    <lineage>
        <taxon>Bacteria</taxon>
        <taxon>Bacillati</taxon>
        <taxon>Actinomycetota</taxon>
        <taxon>Actinomycetes</taxon>
        <taxon>Streptosporangiales</taxon>
        <taxon>Thermomonosporaceae</taxon>
        <taxon>Actinoallomurus</taxon>
    </lineage>
</organism>